<evidence type="ECO:0000313" key="2">
    <source>
        <dbReference type="Proteomes" id="UP000242432"/>
    </source>
</evidence>
<name>A0A1T4VMT0_9GAMM</name>
<dbReference type="EMBL" id="FUXX01000034">
    <property type="protein sequence ID" value="SKA66247.1"/>
    <property type="molecule type" value="Genomic_DNA"/>
</dbReference>
<organism evidence="1 2">
    <name type="scientific">Succinivibrio dextrinosolvens DSM 3072</name>
    <dbReference type="NCBI Taxonomy" id="1123324"/>
    <lineage>
        <taxon>Bacteria</taxon>
        <taxon>Pseudomonadati</taxon>
        <taxon>Pseudomonadota</taxon>
        <taxon>Gammaproteobacteria</taxon>
        <taxon>Aeromonadales</taxon>
        <taxon>Succinivibrionaceae</taxon>
        <taxon>Succinivibrio</taxon>
    </lineage>
</organism>
<accession>A0A1T4VMT0</accession>
<dbReference type="InterPro" id="IPR009241">
    <property type="entry name" value="HigB-like"/>
</dbReference>
<dbReference type="STRING" id="83771.SAMN02910357_01311"/>
<dbReference type="RefSeq" id="WP_200805039.1">
    <property type="nucleotide sequence ID" value="NZ_FUXX01000034.1"/>
</dbReference>
<keyword evidence="2" id="KW-1185">Reference proteome</keyword>
<dbReference type="Pfam" id="PF05973">
    <property type="entry name" value="Gp49"/>
    <property type="match status" value="1"/>
</dbReference>
<dbReference type="Proteomes" id="UP000242432">
    <property type="component" value="Unassembled WGS sequence"/>
</dbReference>
<protein>
    <submittedName>
        <fullName evidence="1">Phage-related protein</fullName>
    </submittedName>
</protein>
<proteinExistence type="predicted"/>
<sequence>MKYRIYFFKEADGTKPLAQFIKTLDLKLKAKVVTDLHLLEELGNLAREPLSKPLDDGIFELRTIEGGNIVRILYFFDRDKIIVATNGFVKKTRKTPPNEIALAKERRQIYFSTRERYIND</sequence>
<reference evidence="2" key="1">
    <citation type="submission" date="2017-02" db="EMBL/GenBank/DDBJ databases">
        <authorList>
            <person name="Varghese N."/>
            <person name="Submissions S."/>
        </authorList>
    </citation>
    <scope>NUCLEOTIDE SEQUENCE [LARGE SCALE GENOMIC DNA]</scope>
    <source>
        <strain evidence="2">DSM 3072</strain>
    </source>
</reference>
<dbReference type="AlphaFoldDB" id="A0A1T4VMT0"/>
<evidence type="ECO:0000313" key="1">
    <source>
        <dbReference type="EMBL" id="SKA66247.1"/>
    </source>
</evidence>
<gene>
    <name evidence="1" type="ORF">SAMN02745213_01791</name>
</gene>